<evidence type="ECO:0000313" key="4">
    <source>
        <dbReference type="Proteomes" id="UP000001514"/>
    </source>
</evidence>
<accession>D8RF52</accession>
<reference evidence="3 4" key="1">
    <citation type="journal article" date="2011" name="Science">
        <title>The Selaginella genome identifies genetic changes associated with the evolution of vascular plants.</title>
        <authorList>
            <person name="Banks J.A."/>
            <person name="Nishiyama T."/>
            <person name="Hasebe M."/>
            <person name="Bowman J.L."/>
            <person name="Gribskov M."/>
            <person name="dePamphilis C."/>
            <person name="Albert V.A."/>
            <person name="Aono N."/>
            <person name="Aoyama T."/>
            <person name="Ambrose B.A."/>
            <person name="Ashton N.W."/>
            <person name="Axtell M.J."/>
            <person name="Barker E."/>
            <person name="Barker M.S."/>
            <person name="Bennetzen J.L."/>
            <person name="Bonawitz N.D."/>
            <person name="Chapple C."/>
            <person name="Cheng C."/>
            <person name="Correa L.G."/>
            <person name="Dacre M."/>
            <person name="DeBarry J."/>
            <person name="Dreyer I."/>
            <person name="Elias M."/>
            <person name="Engstrom E.M."/>
            <person name="Estelle M."/>
            <person name="Feng L."/>
            <person name="Finet C."/>
            <person name="Floyd S.K."/>
            <person name="Frommer W.B."/>
            <person name="Fujita T."/>
            <person name="Gramzow L."/>
            <person name="Gutensohn M."/>
            <person name="Harholt J."/>
            <person name="Hattori M."/>
            <person name="Heyl A."/>
            <person name="Hirai T."/>
            <person name="Hiwatashi Y."/>
            <person name="Ishikawa M."/>
            <person name="Iwata M."/>
            <person name="Karol K.G."/>
            <person name="Koehler B."/>
            <person name="Kolukisaoglu U."/>
            <person name="Kubo M."/>
            <person name="Kurata T."/>
            <person name="Lalonde S."/>
            <person name="Li K."/>
            <person name="Li Y."/>
            <person name="Litt A."/>
            <person name="Lyons E."/>
            <person name="Manning G."/>
            <person name="Maruyama T."/>
            <person name="Michael T.P."/>
            <person name="Mikami K."/>
            <person name="Miyazaki S."/>
            <person name="Morinaga S."/>
            <person name="Murata T."/>
            <person name="Mueller-Roeber B."/>
            <person name="Nelson D.R."/>
            <person name="Obara M."/>
            <person name="Oguri Y."/>
            <person name="Olmstead R.G."/>
            <person name="Onodera N."/>
            <person name="Petersen B.L."/>
            <person name="Pils B."/>
            <person name="Prigge M."/>
            <person name="Rensing S.A."/>
            <person name="Riano-Pachon D.M."/>
            <person name="Roberts A.W."/>
            <person name="Sato Y."/>
            <person name="Scheller H.V."/>
            <person name="Schulz B."/>
            <person name="Schulz C."/>
            <person name="Shakirov E.V."/>
            <person name="Shibagaki N."/>
            <person name="Shinohara N."/>
            <person name="Shippen D.E."/>
            <person name="Soerensen I."/>
            <person name="Sotooka R."/>
            <person name="Sugimoto N."/>
            <person name="Sugita M."/>
            <person name="Sumikawa N."/>
            <person name="Tanurdzic M."/>
            <person name="Theissen G."/>
            <person name="Ulvskov P."/>
            <person name="Wakazuki S."/>
            <person name="Weng J.K."/>
            <person name="Willats W.W."/>
            <person name="Wipf D."/>
            <person name="Wolf P.G."/>
            <person name="Yang L."/>
            <person name="Zimmer A.D."/>
            <person name="Zhu Q."/>
            <person name="Mitros T."/>
            <person name="Hellsten U."/>
            <person name="Loque D."/>
            <person name="Otillar R."/>
            <person name="Salamov A."/>
            <person name="Schmutz J."/>
            <person name="Shapiro H."/>
            <person name="Lindquist E."/>
            <person name="Lucas S."/>
            <person name="Rokhsar D."/>
            <person name="Grigoriev I.V."/>
        </authorList>
    </citation>
    <scope>NUCLEOTIDE SEQUENCE [LARGE SCALE GENOMIC DNA]</scope>
</reference>
<dbReference type="Proteomes" id="UP000001514">
    <property type="component" value="Unassembled WGS sequence"/>
</dbReference>
<evidence type="ECO:0000256" key="1">
    <source>
        <dbReference type="SAM" id="SignalP"/>
    </source>
</evidence>
<name>D8RF52_SELML</name>
<dbReference type="AlphaFoldDB" id="D8RF52"/>
<dbReference type="KEGG" id="smo:SELMODRAFT_410561"/>
<sequence>MLTCKTRNIKLSVLGLSCLQKLLAHDAIPPLAVPQILEILQEHSEIHYEVLQLKTLQTILTLLQCKLHPGNETSMSILLGLCLRLLGNSRSLDSVQSTAAATLRQAVALIFKCVVNAEELPSQKGGGSRHAA</sequence>
<proteinExistence type="predicted"/>
<feature type="signal peptide" evidence="1">
    <location>
        <begin position="1"/>
        <end position="24"/>
    </location>
</feature>
<keyword evidence="1" id="KW-0732">Signal</keyword>
<dbReference type="EMBL" id="GL377578">
    <property type="protein sequence ID" value="EFJ28810.1"/>
    <property type="molecule type" value="Genomic_DNA"/>
</dbReference>
<keyword evidence="4" id="KW-1185">Reference proteome</keyword>
<protein>
    <recommendedName>
        <fullName evidence="2">Mon2/Sec7/BIG1-like dimerisation and cyclophilin-binding domain-containing protein</fullName>
    </recommendedName>
</protein>
<feature type="domain" description="Mon2/Sec7/BIG1-like dimerisation and cyclophilin-binding" evidence="2">
    <location>
        <begin position="2"/>
        <end position="116"/>
    </location>
</feature>
<evidence type="ECO:0000313" key="3">
    <source>
        <dbReference type="EMBL" id="EFJ28810.1"/>
    </source>
</evidence>
<evidence type="ECO:0000259" key="2">
    <source>
        <dbReference type="Pfam" id="PF16213"/>
    </source>
</evidence>
<organism evidence="4">
    <name type="scientific">Selaginella moellendorffii</name>
    <name type="common">Spikemoss</name>
    <dbReference type="NCBI Taxonomy" id="88036"/>
    <lineage>
        <taxon>Eukaryota</taxon>
        <taxon>Viridiplantae</taxon>
        <taxon>Streptophyta</taxon>
        <taxon>Embryophyta</taxon>
        <taxon>Tracheophyta</taxon>
        <taxon>Lycopodiopsida</taxon>
        <taxon>Selaginellales</taxon>
        <taxon>Selaginellaceae</taxon>
        <taxon>Selaginella</taxon>
    </lineage>
</organism>
<dbReference type="HOGENOM" id="CLU_1920714_0_0_1"/>
<feature type="chain" id="PRO_5003121758" description="Mon2/Sec7/BIG1-like dimerisation and cyclophilin-binding domain-containing protein" evidence="1">
    <location>
        <begin position="25"/>
        <end position="132"/>
    </location>
</feature>
<dbReference type="InterPro" id="IPR032629">
    <property type="entry name" value="DCB_dom"/>
</dbReference>
<dbReference type="InParanoid" id="D8RF52"/>
<dbReference type="eggNOG" id="KOG1848">
    <property type="taxonomic scope" value="Eukaryota"/>
</dbReference>
<dbReference type="STRING" id="88036.D8RF52"/>
<gene>
    <name evidence="3" type="ORF">SELMODRAFT_410561</name>
</gene>
<dbReference type="Gramene" id="EFJ28810">
    <property type="protein sequence ID" value="EFJ28810"/>
    <property type="gene ID" value="SELMODRAFT_410561"/>
</dbReference>
<dbReference type="Pfam" id="PF16213">
    <property type="entry name" value="DCB"/>
    <property type="match status" value="1"/>
</dbReference>